<dbReference type="PANTHER" id="PTHR10133">
    <property type="entry name" value="DNA POLYMERASE I"/>
    <property type="match status" value="1"/>
</dbReference>
<dbReference type="AlphaFoldDB" id="A0A7J6WZA9"/>
<dbReference type="OrthoDB" id="1425572at2759"/>
<dbReference type="Proteomes" id="UP000554482">
    <property type="component" value="Unassembled WGS sequence"/>
</dbReference>
<dbReference type="InterPro" id="IPR002298">
    <property type="entry name" value="DNA_polymerase_A"/>
</dbReference>
<name>A0A7J6WZA9_THATH</name>
<evidence type="ECO:0000313" key="1">
    <source>
        <dbReference type="EMBL" id="KAF5202799.1"/>
    </source>
</evidence>
<reference evidence="1 2" key="1">
    <citation type="submission" date="2020-06" db="EMBL/GenBank/DDBJ databases">
        <title>Transcriptomic and genomic resources for Thalictrum thalictroides and T. hernandezii: Facilitating candidate gene discovery in an emerging model plant lineage.</title>
        <authorList>
            <person name="Arias T."/>
            <person name="Riano-Pachon D.M."/>
            <person name="Di Stilio V.S."/>
        </authorList>
    </citation>
    <scope>NUCLEOTIDE SEQUENCE [LARGE SCALE GENOMIC DNA]</scope>
    <source>
        <strain evidence="2">cv. WT478/WT964</strain>
        <tissue evidence="1">Leaves</tissue>
    </source>
</reference>
<dbReference type="PANTHER" id="PTHR10133:SF27">
    <property type="entry name" value="DNA POLYMERASE NU"/>
    <property type="match status" value="1"/>
</dbReference>
<dbReference type="GO" id="GO:0003887">
    <property type="term" value="F:DNA-directed DNA polymerase activity"/>
    <property type="evidence" value="ECO:0007669"/>
    <property type="project" value="InterPro"/>
</dbReference>
<gene>
    <name evidence="1" type="ORF">FRX31_007614</name>
</gene>
<protein>
    <submittedName>
        <fullName evidence="1">Dna polymerase i protein</fullName>
    </submittedName>
</protein>
<comment type="caution">
    <text evidence="1">The sequence shown here is derived from an EMBL/GenBank/DDBJ whole genome shotgun (WGS) entry which is preliminary data.</text>
</comment>
<dbReference type="GO" id="GO:0006261">
    <property type="term" value="P:DNA-templated DNA replication"/>
    <property type="evidence" value="ECO:0007669"/>
    <property type="project" value="InterPro"/>
</dbReference>
<sequence>MEATMYTATGWPSVSGEALKTLAGKVSSDYDWLDDAHGFESDVSTDRIRDLDCSANPEADVDVSLYGTAYKAFGGNKEGKEACHAITALCDICSIGSLISNFILPLQSNHISGKNGRVHCSLNINTETGRLSARRPNLQIGCLACA</sequence>
<organism evidence="1 2">
    <name type="scientific">Thalictrum thalictroides</name>
    <name type="common">Rue-anemone</name>
    <name type="synonym">Anemone thalictroides</name>
    <dbReference type="NCBI Taxonomy" id="46969"/>
    <lineage>
        <taxon>Eukaryota</taxon>
        <taxon>Viridiplantae</taxon>
        <taxon>Streptophyta</taxon>
        <taxon>Embryophyta</taxon>
        <taxon>Tracheophyta</taxon>
        <taxon>Spermatophyta</taxon>
        <taxon>Magnoliopsida</taxon>
        <taxon>Ranunculales</taxon>
        <taxon>Ranunculaceae</taxon>
        <taxon>Thalictroideae</taxon>
        <taxon>Thalictrum</taxon>
    </lineage>
</organism>
<dbReference type="InterPro" id="IPR043502">
    <property type="entry name" value="DNA/RNA_pol_sf"/>
</dbReference>
<evidence type="ECO:0000313" key="2">
    <source>
        <dbReference type="Proteomes" id="UP000554482"/>
    </source>
</evidence>
<proteinExistence type="predicted"/>
<dbReference type="GO" id="GO:0006302">
    <property type="term" value="P:double-strand break repair"/>
    <property type="evidence" value="ECO:0007669"/>
    <property type="project" value="TreeGrafter"/>
</dbReference>
<accession>A0A7J6WZA9</accession>
<dbReference type="EMBL" id="JABWDY010007608">
    <property type="protein sequence ID" value="KAF5202799.1"/>
    <property type="molecule type" value="Genomic_DNA"/>
</dbReference>
<keyword evidence="2" id="KW-1185">Reference proteome</keyword>
<dbReference type="SUPFAM" id="SSF56672">
    <property type="entry name" value="DNA/RNA polymerases"/>
    <property type="match status" value="1"/>
</dbReference>